<feature type="compositionally biased region" description="Low complexity" evidence="1">
    <location>
        <begin position="1274"/>
        <end position="1288"/>
    </location>
</feature>
<dbReference type="SUPFAM" id="SSF81383">
    <property type="entry name" value="F-box domain"/>
    <property type="match status" value="1"/>
</dbReference>
<dbReference type="InterPro" id="IPR036047">
    <property type="entry name" value="F-box-like_dom_sf"/>
</dbReference>
<protein>
    <recommendedName>
        <fullName evidence="2">F-box domain-containing protein</fullName>
    </recommendedName>
</protein>
<gene>
    <name evidence="3" type="ORF">G647_07457</name>
</gene>
<dbReference type="InterPro" id="IPR003903">
    <property type="entry name" value="UIM_dom"/>
</dbReference>
<feature type="region of interest" description="Disordered" evidence="1">
    <location>
        <begin position="944"/>
        <end position="963"/>
    </location>
</feature>
<feature type="compositionally biased region" description="Polar residues" evidence="1">
    <location>
        <begin position="267"/>
        <end position="279"/>
    </location>
</feature>
<dbReference type="RefSeq" id="XP_008729994.1">
    <property type="nucleotide sequence ID" value="XM_008731772.1"/>
</dbReference>
<dbReference type="InterPro" id="IPR001810">
    <property type="entry name" value="F-box_dom"/>
</dbReference>
<name>V9D498_9EURO</name>
<dbReference type="GO" id="GO:0043161">
    <property type="term" value="P:proteasome-mediated ubiquitin-dependent protein catabolic process"/>
    <property type="evidence" value="ECO:0007669"/>
    <property type="project" value="TreeGrafter"/>
</dbReference>
<dbReference type="CDD" id="cd09917">
    <property type="entry name" value="F-box_SF"/>
    <property type="match status" value="1"/>
</dbReference>
<dbReference type="PANTHER" id="PTHR10223">
    <property type="entry name" value="26S PROTEASOME NON-ATPASE REGULATORY SUBUNIT 4"/>
    <property type="match status" value="1"/>
</dbReference>
<dbReference type="HOGENOM" id="CLU_009186_0_0_1"/>
<dbReference type="GO" id="GO:0005829">
    <property type="term" value="C:cytosol"/>
    <property type="evidence" value="ECO:0007669"/>
    <property type="project" value="TreeGrafter"/>
</dbReference>
<evidence type="ECO:0000313" key="3">
    <source>
        <dbReference type="EMBL" id="ETI21113.1"/>
    </source>
</evidence>
<feature type="region of interest" description="Disordered" evidence="1">
    <location>
        <begin position="1118"/>
        <end position="1140"/>
    </location>
</feature>
<evidence type="ECO:0000256" key="1">
    <source>
        <dbReference type="SAM" id="MobiDB-lite"/>
    </source>
</evidence>
<dbReference type="VEuPathDB" id="FungiDB:G647_07457"/>
<feature type="compositionally biased region" description="Low complexity" evidence="1">
    <location>
        <begin position="944"/>
        <end position="956"/>
    </location>
</feature>
<dbReference type="InterPro" id="IPR027040">
    <property type="entry name" value="PSMD4"/>
</dbReference>
<feature type="domain" description="F-box" evidence="2">
    <location>
        <begin position="334"/>
        <end position="380"/>
    </location>
</feature>
<dbReference type="SUPFAM" id="SSF50978">
    <property type="entry name" value="WD40 repeat-like"/>
    <property type="match status" value="1"/>
</dbReference>
<evidence type="ECO:0000313" key="4">
    <source>
        <dbReference type="Proteomes" id="UP000030678"/>
    </source>
</evidence>
<dbReference type="GO" id="GO:0031593">
    <property type="term" value="F:polyubiquitin modification-dependent protein binding"/>
    <property type="evidence" value="ECO:0007669"/>
    <property type="project" value="TreeGrafter"/>
</dbReference>
<dbReference type="Pfam" id="PF00646">
    <property type="entry name" value="F-box"/>
    <property type="match status" value="1"/>
</dbReference>
<dbReference type="GeneID" id="19985950"/>
<dbReference type="InterPro" id="IPR036322">
    <property type="entry name" value="WD40_repeat_dom_sf"/>
</dbReference>
<feature type="compositionally biased region" description="Basic and acidic residues" evidence="1">
    <location>
        <begin position="1205"/>
        <end position="1214"/>
    </location>
</feature>
<feature type="region of interest" description="Disordered" evidence="1">
    <location>
        <begin position="1265"/>
        <end position="1289"/>
    </location>
</feature>
<dbReference type="Gene3D" id="1.20.1280.50">
    <property type="match status" value="1"/>
</dbReference>
<feature type="compositionally biased region" description="Basic residues" evidence="1">
    <location>
        <begin position="280"/>
        <end position="289"/>
    </location>
</feature>
<dbReference type="GO" id="GO:0008540">
    <property type="term" value="C:proteasome regulatory particle, base subcomplex"/>
    <property type="evidence" value="ECO:0007669"/>
    <property type="project" value="TreeGrafter"/>
</dbReference>
<feature type="compositionally biased region" description="Basic residues" evidence="1">
    <location>
        <begin position="1118"/>
        <end position="1127"/>
    </location>
</feature>
<dbReference type="SMART" id="SM00256">
    <property type="entry name" value="FBOX"/>
    <property type="match status" value="1"/>
</dbReference>
<dbReference type="GO" id="GO:0005634">
    <property type="term" value="C:nucleus"/>
    <property type="evidence" value="ECO:0007669"/>
    <property type="project" value="TreeGrafter"/>
</dbReference>
<dbReference type="PROSITE" id="PS50181">
    <property type="entry name" value="FBOX"/>
    <property type="match status" value="1"/>
</dbReference>
<feature type="region of interest" description="Disordered" evidence="1">
    <location>
        <begin position="1"/>
        <end position="70"/>
    </location>
</feature>
<dbReference type="SMART" id="SM00726">
    <property type="entry name" value="UIM"/>
    <property type="match status" value="3"/>
</dbReference>
<organism evidence="3 4">
    <name type="scientific">Cladophialophora carrionii CBS 160.54</name>
    <dbReference type="NCBI Taxonomy" id="1279043"/>
    <lineage>
        <taxon>Eukaryota</taxon>
        <taxon>Fungi</taxon>
        <taxon>Dikarya</taxon>
        <taxon>Ascomycota</taxon>
        <taxon>Pezizomycotina</taxon>
        <taxon>Eurotiomycetes</taxon>
        <taxon>Chaetothyriomycetidae</taxon>
        <taxon>Chaetothyriales</taxon>
        <taxon>Herpotrichiellaceae</taxon>
        <taxon>Cladophialophora</taxon>
    </lineage>
</organism>
<accession>V9D498</accession>
<dbReference type="PANTHER" id="PTHR10223:SF2">
    <property type="entry name" value="F-BOX AND WD DOMAIN PROTEIN (AFU_ORTHOLOGUE AFUA_6G11400)"/>
    <property type="match status" value="1"/>
</dbReference>
<proteinExistence type="predicted"/>
<dbReference type="Proteomes" id="UP000030678">
    <property type="component" value="Unassembled WGS sequence"/>
</dbReference>
<sequence length="1338" mass="145409">MDNGTHGGDDRKRTRASLGHESLPGNKRRKSETSEGSGGAIEVGKREAQPHATPDSRFQPPRASGFTPVNPSVVVKAQPVSKPETPTPAQTPGQTFSLKDFSLTMRYRGKMWHFNSIAHKAKVLEQILLQEEKDVEAYPVLAFSKGVKKASFGGREDSDGDESALKDYFRFYTHFMNERFPSSEKILLENGVKPSAPDVTPSYLSDLFMQSAPPEVPQNATSVDPTQQTPSPPTQHGLSHIGQQASGGTLPRSSPREPAPTLDDTSDGISVSSGGTQRGRSSHAGRLSRQHSSSQEGSPGSRIDEYERAFTKYRRPSDEMIFQIVPSAKDKTSTVSIEDFPNEVLTHILSHLPPETLSSMSLVSQRFHKLVTTPPAWRIAFARYFPGAEALELASGKTARDSVSDIEKTQRRSFTRLSALSSWRSEYILRTRLLRSLGRGRPAIEAISRSGAARHASSAAAAAVTTYASGLYYPVSHLHATFGVGLNKKQPMFMHGAVEQGGVTVSDPANGKPGTWGTTDFDAFRHFADQFPGELPYGLSPGNVVGMPNVMDISQPYGKVYGEALPGGRLFYTSTSEQRGRFVSISSTADHARGIPEASMMNSAICSVWIAKSESVLKATDGLFGFLAGFSNGVLGAYALGVSPVLDRRYEKGEPTAKWVLCPGVPIIAICVDEKMSVRRLANHRIWAAVLNALGEVFYLTDAPTRPHFTGKASTDDLERLAWQTGRSVQWSLVEATRRKAKPDPFGTAKVDGSYSPRSSSDMSGLSVDQIIAETKEVEQFLHHKPRHFQNLCDGWDMQRRLIVDFAGDDHRNAGESVFVIDCGLYGDRVAAIRRFTRSKTKIPADFDLDSWPTIESTMKRSSIFGGSPVQHSPYASPALGSVPRSRTSSQDDSADSKFRETWFISSFLFAEHRNVHISSLASDDSEFAVLNVSEDPLLGMSGGSNASSPLSSPMGAASALSSTSEMPGRRARLFGIGTTSGVVMLWDMRAGLSPSADVVNTIQPVRIIYTKSPQISSLALTSLYVVHGGNEGLVQAWDPLASSNEPIRTLNSRFSDRARRRIAQAEASTHGVGNNFYAAGAIVLDPDPTALRGMVSLGSYVRYWSYSSTAADAYKSRKRGQLHRRSERGSNSTPAGLKVSATGRGLINDYISNERLEVERDKVARERERDRLTGRFGTNLLGEGASEEEMLAYATMLSEEAFSNEEKKRKEDYGSSSVASPSLPPGRTDTDADLEEAIRLSLLDSEPVSSSPAADEFNIPIRYAKSSRHGTPSKSAKAGSSKAHASAQEVDDLEFALQLSLAEEQSRLVMDTDFPALSPASSNGSDSGRGKGKSRRR</sequence>
<feature type="region of interest" description="Disordered" evidence="1">
    <location>
        <begin position="212"/>
        <end position="304"/>
    </location>
</feature>
<feature type="region of interest" description="Disordered" evidence="1">
    <location>
        <begin position="1204"/>
        <end position="1231"/>
    </location>
</feature>
<dbReference type="EMBL" id="KB822707">
    <property type="protein sequence ID" value="ETI21113.1"/>
    <property type="molecule type" value="Genomic_DNA"/>
</dbReference>
<dbReference type="OrthoDB" id="2095648at2759"/>
<evidence type="ECO:0000259" key="2">
    <source>
        <dbReference type="PROSITE" id="PS50181"/>
    </source>
</evidence>
<reference evidence="3 4" key="1">
    <citation type="submission" date="2013-03" db="EMBL/GenBank/DDBJ databases">
        <title>The Genome Sequence of Cladophialophora carrionii CBS 160.54.</title>
        <authorList>
            <consortium name="The Broad Institute Genomics Platform"/>
            <person name="Cuomo C."/>
            <person name="de Hoog S."/>
            <person name="Gorbushina A."/>
            <person name="Walker B."/>
            <person name="Young S.K."/>
            <person name="Zeng Q."/>
            <person name="Gargeya S."/>
            <person name="Fitzgerald M."/>
            <person name="Haas B."/>
            <person name="Abouelleil A."/>
            <person name="Allen A.W."/>
            <person name="Alvarado L."/>
            <person name="Arachchi H.M."/>
            <person name="Berlin A.M."/>
            <person name="Chapman S.B."/>
            <person name="Gainer-Dewar J."/>
            <person name="Goldberg J."/>
            <person name="Griggs A."/>
            <person name="Gujja S."/>
            <person name="Hansen M."/>
            <person name="Howarth C."/>
            <person name="Imamovic A."/>
            <person name="Ireland A."/>
            <person name="Larimer J."/>
            <person name="McCowan C."/>
            <person name="Murphy C."/>
            <person name="Pearson M."/>
            <person name="Poon T.W."/>
            <person name="Priest M."/>
            <person name="Roberts A."/>
            <person name="Saif S."/>
            <person name="Shea T."/>
            <person name="Sisk P."/>
            <person name="Sykes S."/>
            <person name="Wortman J."/>
            <person name="Nusbaum C."/>
            <person name="Birren B."/>
        </authorList>
    </citation>
    <scope>NUCLEOTIDE SEQUENCE [LARGE SCALE GENOMIC DNA]</scope>
    <source>
        <strain evidence="3 4">CBS 160.54</strain>
    </source>
</reference>
<feature type="region of interest" description="Disordered" evidence="1">
    <location>
        <begin position="1311"/>
        <end position="1338"/>
    </location>
</feature>